<sequence length="585" mass="64455">MLKALAHLRIPPFTHLLTPEEREKMSREDIENDAIQKLQKFLTKHLTELLYDNQIQTKRGITLASGRPVTIRYFELPPTPEKEAFAAAVNAEAAKQMPFSMEKAVLGWQEIGEVVKEEKALKQVMVAALQQDIVKIMTDNLKGGGMSIEGILTLPQSLELALGPALKSAGDKGKVALIHCGHKTTSIMIYKGGVLNFYRDINMGGETITEAIYAGGEIDGQKVEFKNLDEAIELKHKIGVLPPDEIQALKGVEKWAAQQIFSTVEKIFQHIQLSVSFYISQFGESAIDRIILTGGSAAMKNFKEFIQESLEVPADIGDPFKNLSPASTNFPPDRLPQEGPALAPAVGIARYDALRDTKVINFIDILFPHRRSTTMDLSGVSSKLGAGLAKLDETKLRILAGCLLGLILLLGSYPIVKIRGQVEKAKKDYTKLESQLKELTTSQEEVTQLLADKERLGKEAGFADELRASKVPLSEILLELASLTPRQVFLQNASIQVAAEPKTFRLSGHTDTSDRVFEFLKTLGQSKFFKNPALESTEEVTIDESHFFIRFALNGRIEIPPPPPPPEESPSEEPAAEDSPPPQDG</sequence>
<dbReference type="EMBL" id="QOQW01000001">
    <property type="protein sequence ID" value="RCK81514.1"/>
    <property type="molecule type" value="Genomic_DNA"/>
</dbReference>
<dbReference type="Gene3D" id="3.30.1490.300">
    <property type="match status" value="1"/>
</dbReference>
<evidence type="ECO:0000313" key="4">
    <source>
        <dbReference type="Proteomes" id="UP000252355"/>
    </source>
</evidence>
<gene>
    <name evidence="3" type="ORF">OZSIB_0648</name>
</gene>
<keyword evidence="1" id="KW-0175">Coiled coil</keyword>
<dbReference type="SUPFAM" id="SSF53067">
    <property type="entry name" value="Actin-like ATPase domain"/>
    <property type="match status" value="1"/>
</dbReference>
<dbReference type="PANTHER" id="PTHR32432:SF3">
    <property type="entry name" value="ETHANOLAMINE UTILIZATION PROTEIN EUTJ"/>
    <property type="match status" value="1"/>
</dbReference>
<evidence type="ECO:0000313" key="3">
    <source>
        <dbReference type="EMBL" id="RCK81514.1"/>
    </source>
</evidence>
<reference evidence="3 4" key="1">
    <citation type="submission" date="2018-05" db="EMBL/GenBank/DDBJ databases">
        <title>A metagenomic window into the 2 km-deep terrestrial subsurface aquifer revealed taxonomically and functionally diverse microbial community comprising novel uncultured bacterial lineages.</title>
        <authorList>
            <person name="Kadnikov V.V."/>
            <person name="Mardanov A.V."/>
            <person name="Beletsky A.V."/>
            <person name="Banks D."/>
            <person name="Pimenov N.V."/>
            <person name="Frank Y.A."/>
            <person name="Karnachuk O.V."/>
            <person name="Ravin N.V."/>
        </authorList>
    </citation>
    <scope>NUCLEOTIDE SEQUENCE [LARGE SCALE GENOMIC DNA]</scope>
    <source>
        <strain evidence="3">BY5</strain>
    </source>
</reference>
<dbReference type="InterPro" id="IPR007813">
    <property type="entry name" value="PilN"/>
</dbReference>
<accession>A0A367ZTP2</accession>
<dbReference type="InterPro" id="IPR043129">
    <property type="entry name" value="ATPase_NBD"/>
</dbReference>
<organism evidence="3 4">
    <name type="scientific">Candidatus Ozemobacter sibiricus</name>
    <dbReference type="NCBI Taxonomy" id="2268124"/>
    <lineage>
        <taxon>Bacteria</taxon>
        <taxon>Candidatus Ozemobacteria</taxon>
        <taxon>Candidatus Ozemobacterales</taxon>
        <taxon>Candidatus Ozemobacteraceae</taxon>
        <taxon>Candidatus Ozemobacter</taxon>
    </lineage>
</organism>
<dbReference type="Pfam" id="PF11104">
    <property type="entry name" value="PilM_2"/>
    <property type="match status" value="1"/>
</dbReference>
<proteinExistence type="predicted"/>
<dbReference type="AlphaFoldDB" id="A0A367ZTP2"/>
<dbReference type="Proteomes" id="UP000252355">
    <property type="component" value="Unassembled WGS sequence"/>
</dbReference>
<dbReference type="Gene3D" id="3.30.420.40">
    <property type="match status" value="2"/>
</dbReference>
<dbReference type="CDD" id="cd24049">
    <property type="entry name" value="ASKHA_NBD_PilM"/>
    <property type="match status" value="1"/>
</dbReference>
<protein>
    <submittedName>
        <fullName evidence="3">Type IV pilus biogenesis protein PilM</fullName>
    </submittedName>
</protein>
<dbReference type="Pfam" id="PF05137">
    <property type="entry name" value="PilN"/>
    <property type="match status" value="1"/>
</dbReference>
<comment type="caution">
    <text evidence="3">The sequence shown here is derived from an EMBL/GenBank/DDBJ whole genome shotgun (WGS) entry which is preliminary data.</text>
</comment>
<evidence type="ECO:0000256" key="1">
    <source>
        <dbReference type="SAM" id="Coils"/>
    </source>
</evidence>
<feature type="coiled-coil region" evidence="1">
    <location>
        <begin position="415"/>
        <end position="449"/>
    </location>
</feature>
<feature type="compositionally biased region" description="Pro residues" evidence="2">
    <location>
        <begin position="559"/>
        <end position="568"/>
    </location>
</feature>
<dbReference type="PANTHER" id="PTHR32432">
    <property type="entry name" value="CELL DIVISION PROTEIN FTSA-RELATED"/>
    <property type="match status" value="1"/>
</dbReference>
<feature type="region of interest" description="Disordered" evidence="2">
    <location>
        <begin position="556"/>
        <end position="585"/>
    </location>
</feature>
<name>A0A367ZTP2_9BACT</name>
<dbReference type="InterPro" id="IPR005883">
    <property type="entry name" value="PilM"/>
</dbReference>
<dbReference type="InterPro" id="IPR050696">
    <property type="entry name" value="FtsA/MreB"/>
</dbReference>
<evidence type="ECO:0000256" key="2">
    <source>
        <dbReference type="SAM" id="MobiDB-lite"/>
    </source>
</evidence>